<reference evidence="9 10" key="1">
    <citation type="journal article" date="2016" name="Int. J. Syst. Evol. Microbiol.">
        <title>Paraphotobacterium marinum gen. nov., sp. nov., a member of the family Vibrionaceae, isolated from surface seawater.</title>
        <authorList>
            <person name="Huang Z."/>
            <person name="Dong C."/>
            <person name="Shao Z."/>
        </authorList>
    </citation>
    <scope>NUCLEOTIDE SEQUENCE [LARGE SCALE GENOMIC DNA]</scope>
    <source>
        <strain evidence="9 10">NSCS20N07D</strain>
    </source>
</reference>
<feature type="domain" description="FAD dependent oxidoreductase" evidence="7">
    <location>
        <begin position="17"/>
        <end position="334"/>
    </location>
</feature>
<evidence type="ECO:0000256" key="5">
    <source>
        <dbReference type="ARBA" id="ARBA00023002"/>
    </source>
</evidence>
<keyword evidence="4" id="KW-0274">FAD</keyword>
<keyword evidence="10" id="KW-1185">Reference proteome</keyword>
<protein>
    <recommendedName>
        <fullName evidence="6">Glycerol-3-phosphate dehydrogenase</fullName>
        <ecNumber evidence="6">1.1.5.3</ecNumber>
    </recommendedName>
</protein>
<dbReference type="KEGG" id="pmai:CF386_10110"/>
<evidence type="ECO:0000313" key="10">
    <source>
        <dbReference type="Proteomes" id="UP000242175"/>
    </source>
</evidence>
<comment type="catalytic activity">
    <reaction evidence="6">
        <text>a quinone + sn-glycerol 3-phosphate = dihydroxyacetone phosphate + a quinol</text>
        <dbReference type="Rhea" id="RHEA:18977"/>
        <dbReference type="ChEBI" id="CHEBI:24646"/>
        <dbReference type="ChEBI" id="CHEBI:57597"/>
        <dbReference type="ChEBI" id="CHEBI:57642"/>
        <dbReference type="ChEBI" id="CHEBI:132124"/>
        <dbReference type="EC" id="1.1.5.3"/>
    </reaction>
</comment>
<dbReference type="Gene3D" id="1.10.8.870">
    <property type="entry name" value="Alpha-glycerophosphate oxidase, cap domain"/>
    <property type="match status" value="1"/>
</dbReference>
<dbReference type="EMBL" id="CP022356">
    <property type="protein sequence ID" value="ASK79404.1"/>
    <property type="molecule type" value="Genomic_DNA"/>
</dbReference>
<accession>A0A220VG80</accession>
<dbReference type="InterPro" id="IPR036188">
    <property type="entry name" value="FAD/NAD-bd_sf"/>
</dbReference>
<sequence>MKRDFLLSTFSSNSILDILIIGGGINGSGIAADASSRGLRTGLFDSFDFGAATSSCSSKLIHGGLRYLEQFEFKLVAHSLKEREILLKKAPHIVSEMRFILPHRPFLRSAWIIRLGLFLYDHLARRTILKPSYKVKLNNEGHFKKNLKTGFEYSDCWVDDARLVLLNAMDAKENGAEVRNYCQIVKAKRFKNMWVVTIKNRLTQEVFERKTKVLINAGGPWAQTIIEDNLNLTSSHQIRLIKGSHIVIPKINNINKAYILQSDDKRIIFAIPYLEKFTMIGTTDIEYDGDPRFVTISDKEKTYLLNIINEHFVKQIELKDIIWSFSGVRPLVNEKQESAQKISRDYILELNLDDSMAPLLSIFGGKITTFRQLSESVVDKISQFFTDIKPCVTKETVLPGGDFAYPVETLIFQIQTKYPWLNESVIERYAHQYGMYTYKLLKNCSKIQDMGIEFFDGLYQIEIDYLISNEFAKTEEDILWRRTKLGLEIPQEKIKSIKDYIELKLMNSPLA</sequence>
<dbReference type="InterPro" id="IPR000447">
    <property type="entry name" value="G3P_DH_FAD-dep"/>
</dbReference>
<dbReference type="GO" id="GO:0046168">
    <property type="term" value="P:glycerol-3-phosphate catabolic process"/>
    <property type="evidence" value="ECO:0007669"/>
    <property type="project" value="TreeGrafter"/>
</dbReference>
<dbReference type="InterPro" id="IPR038299">
    <property type="entry name" value="DAO_C_sf"/>
</dbReference>
<dbReference type="NCBIfam" id="NF008899">
    <property type="entry name" value="PRK12266.1"/>
    <property type="match status" value="1"/>
</dbReference>
<dbReference type="Pfam" id="PF16901">
    <property type="entry name" value="DAO_C"/>
    <property type="match status" value="1"/>
</dbReference>
<evidence type="ECO:0000256" key="2">
    <source>
        <dbReference type="ARBA" id="ARBA00007330"/>
    </source>
</evidence>
<name>A0A220VG80_9GAMM</name>
<evidence type="ECO:0000256" key="3">
    <source>
        <dbReference type="ARBA" id="ARBA00022630"/>
    </source>
</evidence>
<evidence type="ECO:0000256" key="1">
    <source>
        <dbReference type="ARBA" id="ARBA00001974"/>
    </source>
</evidence>
<dbReference type="Pfam" id="PF01266">
    <property type="entry name" value="DAO"/>
    <property type="match status" value="1"/>
</dbReference>
<dbReference type="SUPFAM" id="SSF51905">
    <property type="entry name" value="FAD/NAD(P)-binding domain"/>
    <property type="match status" value="1"/>
</dbReference>
<dbReference type="Proteomes" id="UP000242175">
    <property type="component" value="Chromosome small"/>
</dbReference>
<comment type="similarity">
    <text evidence="2 6">Belongs to the FAD-dependent glycerol-3-phosphate dehydrogenase family.</text>
</comment>
<dbReference type="GO" id="GO:0004368">
    <property type="term" value="F:glycerol-3-phosphate dehydrogenase (quinone) activity"/>
    <property type="evidence" value="ECO:0007669"/>
    <property type="project" value="UniProtKB-EC"/>
</dbReference>
<evidence type="ECO:0000256" key="6">
    <source>
        <dbReference type="RuleBase" id="RU361217"/>
    </source>
</evidence>
<keyword evidence="5 6" id="KW-0560">Oxidoreductase</keyword>
<evidence type="ECO:0000259" key="7">
    <source>
        <dbReference type="Pfam" id="PF01266"/>
    </source>
</evidence>
<gene>
    <name evidence="9" type="ORF">CF386_10110</name>
</gene>
<dbReference type="Gene3D" id="6.10.250.1890">
    <property type="match status" value="1"/>
</dbReference>
<evidence type="ECO:0000256" key="4">
    <source>
        <dbReference type="ARBA" id="ARBA00022827"/>
    </source>
</evidence>
<dbReference type="PANTHER" id="PTHR11985">
    <property type="entry name" value="GLYCEROL-3-PHOSPHATE DEHYDROGENASE"/>
    <property type="match status" value="1"/>
</dbReference>
<dbReference type="PRINTS" id="PR01001">
    <property type="entry name" value="FADG3PDH"/>
</dbReference>
<dbReference type="NCBIfam" id="NF009906">
    <property type="entry name" value="PRK13369.1"/>
    <property type="match status" value="1"/>
</dbReference>
<evidence type="ECO:0000313" key="9">
    <source>
        <dbReference type="EMBL" id="ASK79404.1"/>
    </source>
</evidence>
<dbReference type="EC" id="1.1.5.3" evidence="6"/>
<dbReference type="AlphaFoldDB" id="A0A220VG80"/>
<feature type="domain" description="Alpha-glycerophosphate oxidase C-terminal" evidence="8">
    <location>
        <begin position="391"/>
        <end position="500"/>
    </location>
</feature>
<proteinExistence type="inferred from homology"/>
<dbReference type="OrthoDB" id="9766796at2"/>
<organism evidence="9 10">
    <name type="scientific">Paraphotobacterium marinum</name>
    <dbReference type="NCBI Taxonomy" id="1755811"/>
    <lineage>
        <taxon>Bacteria</taxon>
        <taxon>Pseudomonadati</taxon>
        <taxon>Pseudomonadota</taxon>
        <taxon>Gammaproteobacteria</taxon>
        <taxon>Vibrionales</taxon>
        <taxon>Vibrionaceae</taxon>
        <taxon>Paraphotobacterium</taxon>
    </lineage>
</organism>
<dbReference type="InterPro" id="IPR031656">
    <property type="entry name" value="DAO_C"/>
</dbReference>
<dbReference type="GO" id="GO:0009331">
    <property type="term" value="C:glycerol-3-phosphate dehydrogenase (FAD) complex"/>
    <property type="evidence" value="ECO:0007669"/>
    <property type="project" value="UniProtKB-UniRule"/>
</dbReference>
<evidence type="ECO:0000259" key="8">
    <source>
        <dbReference type="Pfam" id="PF16901"/>
    </source>
</evidence>
<dbReference type="PANTHER" id="PTHR11985:SF15">
    <property type="entry name" value="GLYCEROL-3-PHOSPHATE DEHYDROGENASE, MITOCHONDRIAL"/>
    <property type="match status" value="1"/>
</dbReference>
<keyword evidence="3 6" id="KW-0285">Flavoprotein</keyword>
<dbReference type="Gene3D" id="3.50.50.60">
    <property type="entry name" value="FAD/NAD(P)-binding domain"/>
    <property type="match status" value="1"/>
</dbReference>
<dbReference type="InterPro" id="IPR006076">
    <property type="entry name" value="FAD-dep_OxRdtase"/>
</dbReference>
<dbReference type="Gene3D" id="3.30.9.10">
    <property type="entry name" value="D-Amino Acid Oxidase, subunit A, domain 2"/>
    <property type="match status" value="1"/>
</dbReference>
<dbReference type="PROSITE" id="PS00977">
    <property type="entry name" value="FAD_G3PDH_1"/>
    <property type="match status" value="1"/>
</dbReference>
<comment type="cofactor">
    <cofactor evidence="1 6">
        <name>FAD</name>
        <dbReference type="ChEBI" id="CHEBI:57692"/>
    </cofactor>
</comment>